<sequence>MCGIAGIAARSPVAADRLADMARRQAHRGPDGFDLRLTADGRAGLAMNLLAVLDPTARPGPYEDPSTGMVLTFNGEIYNYRELADRWGIALRAGETDAHLMLRAYARFGSDCLAHFDGMFALALLDPRNRRLFLARDRFGEKPLYYTATRDTFAFASEVKALRAAVPLRPRFVAEWLAVENPLGSMTPYEDVELLEPGHHVTVDLDSLSVTKQAWWTLEPRSEFDEADDYAQSYKAFAHQLTAAVELRRTDAPSALMASGGLDSAVLAYLLRPSVMLTARYPGYQRYDEFDLAKQVADEIGAELIAVEPTPEDFRRHAADIVETLDYPLGNASLLSERMLCAAAAERGVKVVYGGTGPDELLLGYVRNLLALDGGRAVDDPNLDTYGPLKEKFLGSVGPSSSAADRYYRLILRGPDTTGRTRQYVHGCFDRTPDLGQAISLVEIGVALPSMLLASDKLASAYGLERRSPYLAHEWAQLCYALPLAHKRAGLQSKRPLRDFARELGVPAAIWSRVDKRGFASPVPSWLSGSLAPWYEEQLRVLRRPDAPRTASMIADLGARRAGQYDRSRLHALQVALWWSRETGKG</sequence>
<evidence type="ECO:0000259" key="11">
    <source>
        <dbReference type="PROSITE" id="PS51278"/>
    </source>
</evidence>
<dbReference type="Pfam" id="PF13537">
    <property type="entry name" value="GATase_7"/>
    <property type="match status" value="1"/>
</dbReference>
<reference evidence="12" key="1">
    <citation type="submission" date="2021-04" db="EMBL/GenBank/DDBJ databases">
        <title>Genome based classification of Actinospica acidithermotolerans sp. nov., an actinobacterium isolated from an Indonesian hot spring.</title>
        <authorList>
            <person name="Kusuma A.B."/>
            <person name="Putra K.E."/>
            <person name="Nafisah S."/>
            <person name="Loh J."/>
            <person name="Nouioui I."/>
            <person name="Goodfellow M."/>
        </authorList>
    </citation>
    <scope>NUCLEOTIDE SEQUENCE</scope>
    <source>
        <strain evidence="12">CSCA 57</strain>
    </source>
</reference>
<dbReference type="GO" id="GO:0005829">
    <property type="term" value="C:cytosol"/>
    <property type="evidence" value="ECO:0007669"/>
    <property type="project" value="TreeGrafter"/>
</dbReference>
<evidence type="ECO:0000256" key="7">
    <source>
        <dbReference type="ARBA" id="ARBA00022962"/>
    </source>
</evidence>
<dbReference type="Proteomes" id="UP000675781">
    <property type="component" value="Unassembled WGS sequence"/>
</dbReference>
<name>A0A941EJQ2_9ACTN</name>
<keyword evidence="4 10" id="KW-0547">Nucleotide-binding</keyword>
<evidence type="ECO:0000256" key="5">
    <source>
        <dbReference type="ARBA" id="ARBA00022840"/>
    </source>
</evidence>
<evidence type="ECO:0000256" key="10">
    <source>
        <dbReference type="PIRSR" id="PIRSR001589-2"/>
    </source>
</evidence>
<dbReference type="GO" id="GO:0006529">
    <property type="term" value="P:asparagine biosynthetic process"/>
    <property type="evidence" value="ECO:0007669"/>
    <property type="project" value="UniProtKB-KW"/>
</dbReference>
<dbReference type="InterPro" id="IPR006426">
    <property type="entry name" value="Asn_synth_AEB"/>
</dbReference>
<dbReference type="SUPFAM" id="SSF52402">
    <property type="entry name" value="Adenine nucleotide alpha hydrolases-like"/>
    <property type="match status" value="1"/>
</dbReference>
<dbReference type="EC" id="6.3.5.4" evidence="3"/>
<dbReference type="CDD" id="cd00712">
    <property type="entry name" value="AsnB"/>
    <property type="match status" value="1"/>
</dbReference>
<comment type="caution">
    <text evidence="12">The sequence shown here is derived from an EMBL/GenBank/DDBJ whole genome shotgun (WGS) entry which is preliminary data.</text>
</comment>
<evidence type="ECO:0000256" key="4">
    <source>
        <dbReference type="ARBA" id="ARBA00022741"/>
    </source>
</evidence>
<dbReference type="PROSITE" id="PS51278">
    <property type="entry name" value="GATASE_TYPE_2"/>
    <property type="match status" value="1"/>
</dbReference>
<dbReference type="PANTHER" id="PTHR43284:SF1">
    <property type="entry name" value="ASPARAGINE SYNTHETASE"/>
    <property type="match status" value="1"/>
</dbReference>
<keyword evidence="12" id="KW-0436">Ligase</keyword>
<accession>A0A941EJQ2</accession>
<dbReference type="NCBIfam" id="TIGR01536">
    <property type="entry name" value="asn_synth_AEB"/>
    <property type="match status" value="1"/>
</dbReference>
<dbReference type="InterPro" id="IPR033738">
    <property type="entry name" value="AsnB_N"/>
</dbReference>
<comment type="similarity">
    <text evidence="2">Belongs to the asparagine synthetase family.</text>
</comment>
<dbReference type="InterPro" id="IPR001962">
    <property type="entry name" value="Asn_synthase"/>
</dbReference>
<keyword evidence="9" id="KW-0028">Amino-acid biosynthesis</keyword>
<evidence type="ECO:0000256" key="1">
    <source>
        <dbReference type="ARBA" id="ARBA00005187"/>
    </source>
</evidence>
<dbReference type="InterPro" id="IPR029055">
    <property type="entry name" value="Ntn_hydrolases_N"/>
</dbReference>
<dbReference type="CDD" id="cd01991">
    <property type="entry name" value="Asn_synthase_B_C"/>
    <property type="match status" value="1"/>
</dbReference>
<feature type="active site" description="For GATase activity" evidence="9">
    <location>
        <position position="2"/>
    </location>
</feature>
<dbReference type="Gene3D" id="3.40.50.620">
    <property type="entry name" value="HUPs"/>
    <property type="match status" value="1"/>
</dbReference>
<keyword evidence="13" id="KW-1185">Reference proteome</keyword>
<dbReference type="GO" id="GO:0005524">
    <property type="term" value="F:ATP binding"/>
    <property type="evidence" value="ECO:0007669"/>
    <property type="project" value="UniProtKB-KW"/>
</dbReference>
<dbReference type="PIRSF" id="PIRSF001589">
    <property type="entry name" value="Asn_synthetase_glu-h"/>
    <property type="match status" value="1"/>
</dbReference>
<organism evidence="12 13">
    <name type="scientific">Actinospica durhamensis</name>
    <dbReference type="NCBI Taxonomy" id="1508375"/>
    <lineage>
        <taxon>Bacteria</taxon>
        <taxon>Bacillati</taxon>
        <taxon>Actinomycetota</taxon>
        <taxon>Actinomycetes</taxon>
        <taxon>Catenulisporales</taxon>
        <taxon>Actinospicaceae</taxon>
        <taxon>Actinospica</taxon>
    </lineage>
</organism>
<keyword evidence="6 9" id="KW-0061">Asparagine biosynthesis</keyword>
<protein>
    <recommendedName>
        <fullName evidence="3">asparagine synthase (glutamine-hydrolyzing)</fullName>
        <ecNumber evidence="3">6.3.5.4</ecNumber>
    </recommendedName>
</protein>
<evidence type="ECO:0000256" key="6">
    <source>
        <dbReference type="ARBA" id="ARBA00022888"/>
    </source>
</evidence>
<dbReference type="GO" id="GO:0004066">
    <property type="term" value="F:asparagine synthase (glutamine-hydrolyzing) activity"/>
    <property type="evidence" value="ECO:0007669"/>
    <property type="project" value="UniProtKB-EC"/>
</dbReference>
<dbReference type="InterPro" id="IPR014729">
    <property type="entry name" value="Rossmann-like_a/b/a_fold"/>
</dbReference>
<dbReference type="AlphaFoldDB" id="A0A941EJQ2"/>
<dbReference type="PANTHER" id="PTHR43284">
    <property type="entry name" value="ASPARAGINE SYNTHETASE (GLUTAMINE-HYDROLYZING)"/>
    <property type="match status" value="1"/>
</dbReference>
<evidence type="ECO:0000256" key="2">
    <source>
        <dbReference type="ARBA" id="ARBA00005752"/>
    </source>
</evidence>
<keyword evidence="5 10" id="KW-0067">ATP-binding</keyword>
<feature type="domain" description="Glutamine amidotransferase type-2" evidence="11">
    <location>
        <begin position="2"/>
        <end position="206"/>
    </location>
</feature>
<feature type="binding site" evidence="10">
    <location>
        <position position="97"/>
    </location>
    <ligand>
        <name>L-glutamine</name>
        <dbReference type="ChEBI" id="CHEBI:58359"/>
    </ligand>
</feature>
<keyword evidence="7 9" id="KW-0315">Glutamine amidotransferase</keyword>
<proteinExistence type="inferred from homology"/>
<dbReference type="EMBL" id="JAGSOG010000002">
    <property type="protein sequence ID" value="MBR7831772.1"/>
    <property type="molecule type" value="Genomic_DNA"/>
</dbReference>
<dbReference type="Gene3D" id="3.60.20.10">
    <property type="entry name" value="Glutamine Phosphoribosylpyrophosphate, subunit 1, domain 1"/>
    <property type="match status" value="1"/>
</dbReference>
<evidence type="ECO:0000256" key="3">
    <source>
        <dbReference type="ARBA" id="ARBA00012737"/>
    </source>
</evidence>
<dbReference type="InterPro" id="IPR051786">
    <property type="entry name" value="ASN_synthetase/amidase"/>
</dbReference>
<dbReference type="SUPFAM" id="SSF56235">
    <property type="entry name" value="N-terminal nucleophile aminohydrolases (Ntn hydrolases)"/>
    <property type="match status" value="1"/>
</dbReference>
<evidence type="ECO:0000256" key="8">
    <source>
        <dbReference type="ARBA" id="ARBA00048741"/>
    </source>
</evidence>
<comment type="pathway">
    <text evidence="1">Amino-acid biosynthesis; L-asparagine biosynthesis; L-asparagine from L-aspartate (L-Gln route): step 1/1.</text>
</comment>
<dbReference type="Pfam" id="PF00733">
    <property type="entry name" value="Asn_synthase"/>
    <property type="match status" value="1"/>
</dbReference>
<evidence type="ECO:0000256" key="9">
    <source>
        <dbReference type="PIRSR" id="PIRSR001589-1"/>
    </source>
</evidence>
<gene>
    <name evidence="12" type="primary">asnB</name>
    <name evidence="12" type="ORF">KDL01_00785</name>
</gene>
<evidence type="ECO:0000313" key="13">
    <source>
        <dbReference type="Proteomes" id="UP000675781"/>
    </source>
</evidence>
<evidence type="ECO:0000313" key="12">
    <source>
        <dbReference type="EMBL" id="MBR7831772.1"/>
    </source>
</evidence>
<comment type="catalytic activity">
    <reaction evidence="8">
        <text>L-aspartate + L-glutamine + ATP + H2O = L-asparagine + L-glutamate + AMP + diphosphate + H(+)</text>
        <dbReference type="Rhea" id="RHEA:12228"/>
        <dbReference type="ChEBI" id="CHEBI:15377"/>
        <dbReference type="ChEBI" id="CHEBI:15378"/>
        <dbReference type="ChEBI" id="CHEBI:29985"/>
        <dbReference type="ChEBI" id="CHEBI:29991"/>
        <dbReference type="ChEBI" id="CHEBI:30616"/>
        <dbReference type="ChEBI" id="CHEBI:33019"/>
        <dbReference type="ChEBI" id="CHEBI:58048"/>
        <dbReference type="ChEBI" id="CHEBI:58359"/>
        <dbReference type="ChEBI" id="CHEBI:456215"/>
        <dbReference type="EC" id="6.3.5.4"/>
    </reaction>
</comment>
<dbReference type="InterPro" id="IPR017932">
    <property type="entry name" value="GATase_2_dom"/>
</dbReference>